<feature type="domain" description="GFO/IDH/MocA-like oxidoreductase" evidence="3">
    <location>
        <begin position="134"/>
        <end position="267"/>
    </location>
</feature>
<dbReference type="Proteomes" id="UP000597444">
    <property type="component" value="Unassembled WGS sequence"/>
</dbReference>
<protein>
    <submittedName>
        <fullName evidence="4">Dehydrogenase</fullName>
    </submittedName>
</protein>
<dbReference type="SUPFAM" id="SSF51735">
    <property type="entry name" value="NAD(P)-binding Rossmann-fold domains"/>
    <property type="match status" value="1"/>
</dbReference>
<reference evidence="4" key="1">
    <citation type="submission" date="2020-10" db="EMBL/GenBank/DDBJ databases">
        <title>Taxonomic study of unclassified bacteria belonging to the class Ktedonobacteria.</title>
        <authorList>
            <person name="Yabe S."/>
            <person name="Wang C.M."/>
            <person name="Zheng Y."/>
            <person name="Sakai Y."/>
            <person name="Cavaletti L."/>
            <person name="Monciardini P."/>
            <person name="Donadio S."/>
        </authorList>
    </citation>
    <scope>NUCLEOTIDE SEQUENCE</scope>
    <source>
        <strain evidence="4">ID150040</strain>
    </source>
</reference>
<sequence>MESKTKVNVGLIGCGVISSIYLEAPHTFDILNIVACADIDMERAKAQAERYNVPKACTVEELLADPDIDVVLNLTIPRVHAEIGIAAIEVGKATYSEKPLAINRQQGKALLDVAQAKGLRVGCAPDTFLGGGIQTCIKLIDDGAIGTPVAATAFMAGHGPESWHPDPDFFYQVGAGPMFDMGPYYLTALIAMLGPVRRVTGSARISFPERLITSQPKHGTKITVNTPTHIAGVMDFDSGVVGTIITSFDVWSHHLPRIEIYGSEGSLSVPDPNTFGGPVYLRRAQDKEWQEVPLTHGYAKNLRGIGLADMAYAIQANRPHRASGALAYHVLDIMESIHDASREGKHIELTSMCERPRPLNPGTHSWDEDR</sequence>
<dbReference type="GO" id="GO:0000166">
    <property type="term" value="F:nucleotide binding"/>
    <property type="evidence" value="ECO:0007669"/>
    <property type="project" value="InterPro"/>
</dbReference>
<evidence type="ECO:0000256" key="1">
    <source>
        <dbReference type="ARBA" id="ARBA00023002"/>
    </source>
</evidence>
<dbReference type="AlphaFoldDB" id="A0A8J3IHI9"/>
<evidence type="ECO:0000313" key="5">
    <source>
        <dbReference type="Proteomes" id="UP000597444"/>
    </source>
</evidence>
<dbReference type="PANTHER" id="PTHR43818:SF11">
    <property type="entry name" value="BCDNA.GH03377"/>
    <property type="match status" value="1"/>
</dbReference>
<dbReference type="InterPro" id="IPR050463">
    <property type="entry name" value="Gfo/Idh/MocA_oxidrdct_glycsds"/>
</dbReference>
<accession>A0A8J3IHI9</accession>
<dbReference type="Pfam" id="PF01408">
    <property type="entry name" value="GFO_IDH_MocA"/>
    <property type="match status" value="1"/>
</dbReference>
<dbReference type="Gene3D" id="3.30.360.10">
    <property type="entry name" value="Dihydrodipicolinate Reductase, domain 2"/>
    <property type="match status" value="1"/>
</dbReference>
<dbReference type="GO" id="GO:0016491">
    <property type="term" value="F:oxidoreductase activity"/>
    <property type="evidence" value="ECO:0007669"/>
    <property type="project" value="UniProtKB-KW"/>
</dbReference>
<dbReference type="Gene3D" id="3.40.50.720">
    <property type="entry name" value="NAD(P)-binding Rossmann-like Domain"/>
    <property type="match status" value="1"/>
</dbReference>
<dbReference type="InterPro" id="IPR000683">
    <property type="entry name" value="Gfo/Idh/MocA-like_OxRdtase_N"/>
</dbReference>
<dbReference type="PANTHER" id="PTHR43818">
    <property type="entry name" value="BCDNA.GH03377"/>
    <property type="match status" value="1"/>
</dbReference>
<organism evidence="4 5">
    <name type="scientific">Reticulibacter mediterranei</name>
    <dbReference type="NCBI Taxonomy" id="2778369"/>
    <lineage>
        <taxon>Bacteria</taxon>
        <taxon>Bacillati</taxon>
        <taxon>Chloroflexota</taxon>
        <taxon>Ktedonobacteria</taxon>
        <taxon>Ktedonobacterales</taxon>
        <taxon>Reticulibacteraceae</taxon>
        <taxon>Reticulibacter</taxon>
    </lineage>
</organism>
<comment type="caution">
    <text evidence="4">The sequence shown here is derived from an EMBL/GenBank/DDBJ whole genome shotgun (WGS) entry which is preliminary data.</text>
</comment>
<evidence type="ECO:0000259" key="3">
    <source>
        <dbReference type="Pfam" id="PF22725"/>
    </source>
</evidence>
<dbReference type="InterPro" id="IPR055170">
    <property type="entry name" value="GFO_IDH_MocA-like_dom"/>
</dbReference>
<gene>
    <name evidence="4" type="ORF">KSF_009030</name>
</gene>
<name>A0A8J3IHI9_9CHLR</name>
<feature type="domain" description="Gfo/Idh/MocA-like oxidoreductase N-terminal" evidence="2">
    <location>
        <begin position="7"/>
        <end position="122"/>
    </location>
</feature>
<dbReference type="EMBL" id="BNJK01000001">
    <property type="protein sequence ID" value="GHO90855.1"/>
    <property type="molecule type" value="Genomic_DNA"/>
</dbReference>
<dbReference type="SUPFAM" id="SSF55347">
    <property type="entry name" value="Glyceraldehyde-3-phosphate dehydrogenase-like, C-terminal domain"/>
    <property type="match status" value="1"/>
</dbReference>
<dbReference type="InterPro" id="IPR036291">
    <property type="entry name" value="NAD(P)-bd_dom_sf"/>
</dbReference>
<dbReference type="Pfam" id="PF22725">
    <property type="entry name" value="GFO_IDH_MocA_C3"/>
    <property type="match status" value="1"/>
</dbReference>
<dbReference type="RefSeq" id="WP_220201790.1">
    <property type="nucleotide sequence ID" value="NZ_BNJK01000001.1"/>
</dbReference>
<proteinExistence type="predicted"/>
<keyword evidence="1" id="KW-0560">Oxidoreductase</keyword>
<keyword evidence="5" id="KW-1185">Reference proteome</keyword>
<evidence type="ECO:0000313" key="4">
    <source>
        <dbReference type="EMBL" id="GHO90855.1"/>
    </source>
</evidence>
<evidence type="ECO:0000259" key="2">
    <source>
        <dbReference type="Pfam" id="PF01408"/>
    </source>
</evidence>